<sequence length="50" mass="5438">MTHAFVRDRKNRIKSALVEALGVAGKQYAISSVGRGLQGLVIPGELFHFV</sequence>
<evidence type="ECO:0000313" key="1">
    <source>
        <dbReference type="EMBL" id="SIO12128.1"/>
    </source>
</evidence>
<dbReference type="Proteomes" id="UP000198461">
    <property type="component" value="Unassembled WGS sequence"/>
</dbReference>
<evidence type="ECO:0000313" key="2">
    <source>
        <dbReference type="Proteomes" id="UP000198461"/>
    </source>
</evidence>
<dbReference type="AlphaFoldDB" id="A0A1N6GX56"/>
<gene>
    <name evidence="1" type="ORF">SAMN05443662_1543</name>
</gene>
<dbReference type="STRING" id="364032.SAMN05443662_1543"/>
<reference evidence="1 2" key="1">
    <citation type="submission" date="2016-11" db="EMBL/GenBank/DDBJ databases">
        <authorList>
            <person name="Jaros S."/>
            <person name="Januszkiewicz K."/>
            <person name="Wedrychowicz H."/>
        </authorList>
    </citation>
    <scope>NUCLEOTIDE SEQUENCE [LARGE SCALE GENOMIC DNA]</scope>
    <source>
        <strain evidence="1 2">DSM 17737</strain>
    </source>
</reference>
<keyword evidence="2" id="KW-1185">Reference proteome</keyword>
<accession>A0A1N6GX56</accession>
<proteinExistence type="predicted"/>
<dbReference type="EMBL" id="FSRE01000003">
    <property type="protein sequence ID" value="SIO12128.1"/>
    <property type="molecule type" value="Genomic_DNA"/>
</dbReference>
<dbReference type="RefSeq" id="WP_159432277.1">
    <property type="nucleotide sequence ID" value="NZ_FSRE01000003.1"/>
</dbReference>
<protein>
    <submittedName>
        <fullName evidence="1">Uncharacterized protein</fullName>
    </submittedName>
</protein>
<name>A0A1N6GX56_9GAMM</name>
<organism evidence="1 2">
    <name type="scientific">Sulfurivirga caldicuralii</name>
    <dbReference type="NCBI Taxonomy" id="364032"/>
    <lineage>
        <taxon>Bacteria</taxon>
        <taxon>Pseudomonadati</taxon>
        <taxon>Pseudomonadota</taxon>
        <taxon>Gammaproteobacteria</taxon>
        <taxon>Thiotrichales</taxon>
        <taxon>Piscirickettsiaceae</taxon>
        <taxon>Sulfurivirga</taxon>
    </lineage>
</organism>